<dbReference type="Pfam" id="PF09423">
    <property type="entry name" value="PhoD"/>
    <property type="match status" value="1"/>
</dbReference>
<name>A0A345BJX3_9AGAM</name>
<sequence>MLLSARNTKQRPNTIPETTAIIAKYGLIEFISVECHIRDQRTYLFPIKKARRVLISLSEDQYSHVPAASASSAENSRTEATTPIFRLSQNRELVYHALSHRKPHVPQIPLHHATQVIPLLYITYAALFLLKDDSVRRAESANDTGTKEHLDKKDSIGNGPSDSTRSPTSFFKPIFTLILDLPSSSVKLRKLSFLINSILLLSAADFVTHPIRHPAHDVTFVRVGAVDHRSAKISLRYPGSNSTDRHAVKVLFRPFSGDSTEQARWIEGPVVELLEQEDWANVTRIPNLWPSTTYEYKLAVPDSNHDLPYPASPLRFETFPDPRLTAGSHFRFIATSCILPNFPYVPGKGNRIKGFDLMAEALRQEQSSSDASPSAPSTSSQSTSPDDESVPSPHNLEQPKDSPLPGETPLTKFLLLLGDFIYADVPYYYGNSLEAYRRLYRRVYASPSFRKVYERLPTLNIYDDHEILNNFSGLENDTSIVFPNASNTFELYNARANYDPKDKDKYYYDFRIYTSYGDVAFFVLDARRHRSSSPETHPTMLGDQQAQALLNWLAEANQTSTFKFIVSSVPFTTLWQHDAQVDTWAGFRHERSSLLETLHTVPNLFILSGDRHEFAAIEFNGPFDWVHPIYEFSTSPLNMFYMPIIRTLDMQSSAHVERTRKLTQVSEEDGTPMIIEEKYQIPEERVIQYLPLGNHKWTSFEIDTRDPSKPSITAEVIIDGRLAYRYGNEILAQAILVTYLL</sequence>
<dbReference type="InterPro" id="IPR038607">
    <property type="entry name" value="PhoD-like_sf"/>
</dbReference>
<protein>
    <submittedName>
        <fullName evidence="3">Phosphodie terase</fullName>
    </submittedName>
</protein>
<feature type="region of interest" description="Disordered" evidence="1">
    <location>
        <begin position="140"/>
        <end position="165"/>
    </location>
</feature>
<feature type="compositionally biased region" description="Basic and acidic residues" evidence="1">
    <location>
        <begin position="140"/>
        <end position="155"/>
    </location>
</feature>
<proteinExistence type="predicted"/>
<dbReference type="AlphaFoldDB" id="A0A345BJX3"/>
<feature type="region of interest" description="Disordered" evidence="1">
    <location>
        <begin position="363"/>
        <end position="405"/>
    </location>
</feature>
<dbReference type="CDD" id="cd07389">
    <property type="entry name" value="MPP_PhoD"/>
    <property type="match status" value="1"/>
</dbReference>
<dbReference type="InterPro" id="IPR029052">
    <property type="entry name" value="Metallo-depent_PP-like"/>
</dbReference>
<dbReference type="InterPro" id="IPR052900">
    <property type="entry name" value="Phospholipid_Metab_Enz"/>
</dbReference>
<dbReference type="InterPro" id="IPR018946">
    <property type="entry name" value="PhoD-like_MPP"/>
</dbReference>
<feature type="domain" description="PhoD-like phosphatase metallophosphatase" evidence="2">
    <location>
        <begin position="413"/>
        <end position="647"/>
    </location>
</feature>
<evidence type="ECO:0000259" key="2">
    <source>
        <dbReference type="Pfam" id="PF09423"/>
    </source>
</evidence>
<reference evidence="3" key="1">
    <citation type="submission" date="2018-03" db="EMBL/GenBank/DDBJ databases">
        <authorList>
            <person name="Keele B.F."/>
        </authorList>
    </citation>
    <scope>NUCLEOTIDE SEQUENCE</scope>
</reference>
<dbReference type="PANTHER" id="PTHR43606:SF2">
    <property type="entry name" value="ALKALINE PHOSPHATASE FAMILY PROTEIN (AFU_ORTHOLOGUE AFUA_5G03860)"/>
    <property type="match status" value="1"/>
</dbReference>
<accession>A0A345BJX3</accession>
<dbReference type="EMBL" id="MH037242">
    <property type="protein sequence ID" value="AXF50744.1"/>
    <property type="molecule type" value="Genomic_DNA"/>
</dbReference>
<feature type="compositionally biased region" description="Low complexity" evidence="1">
    <location>
        <begin position="364"/>
        <end position="384"/>
    </location>
</feature>
<organism evidence="3">
    <name type="scientific">Inonotus obliquus</name>
    <dbReference type="NCBI Taxonomy" id="167356"/>
    <lineage>
        <taxon>Eukaryota</taxon>
        <taxon>Fungi</taxon>
        <taxon>Dikarya</taxon>
        <taxon>Basidiomycota</taxon>
        <taxon>Agaricomycotina</taxon>
        <taxon>Agaricomycetes</taxon>
        <taxon>Hymenochaetales</taxon>
        <taxon>Hymenochaetaceae</taxon>
        <taxon>Inonotus</taxon>
    </lineage>
</organism>
<dbReference type="Gene3D" id="3.60.21.70">
    <property type="entry name" value="PhoD-like phosphatase"/>
    <property type="match status" value="1"/>
</dbReference>
<evidence type="ECO:0000256" key="1">
    <source>
        <dbReference type="SAM" id="MobiDB-lite"/>
    </source>
</evidence>
<evidence type="ECO:0000313" key="3">
    <source>
        <dbReference type="EMBL" id="AXF50744.1"/>
    </source>
</evidence>
<dbReference type="PANTHER" id="PTHR43606">
    <property type="entry name" value="PHOSPHATASE, PUTATIVE (AFU_ORTHOLOGUE AFUA_6G08710)-RELATED"/>
    <property type="match status" value="1"/>
</dbReference>
<dbReference type="SUPFAM" id="SSF56300">
    <property type="entry name" value="Metallo-dependent phosphatases"/>
    <property type="match status" value="1"/>
</dbReference>